<dbReference type="GO" id="GO:0051536">
    <property type="term" value="F:iron-sulfur cluster binding"/>
    <property type="evidence" value="ECO:0007669"/>
    <property type="project" value="InterPro"/>
</dbReference>
<sequence>MKKALDWSNYHDQGMGDAYADIPKHGGNFAKAVSVCIRSGVCQQPDNKGVMCPSFRVTGDPKLSPGGRVQLLKAVLNQSEDAMLSDHSLATSLEHCVSCKGCKRDCENSLDMAAIKAEYLAQKRRSGHRSLRQWLFAEFPYLAYRYPSLRHMIAFRNRSSILKRVCAKLLNINPNIDLPLPAKAPYQDSRLQAQRNHSATPKRLDSRGVVLLIDSFTALFHPHIVTDALKVLHAAHYHVITLHPTSQSNAPILDSGRSLFSQGYTGRTTKQARALIDKLQPYLALNYRVVGLEPSTLLMLRDEFLMLNLGEQAKTLAQNTLLFEEFVARESHVGRLALDFTPSEGQQVMVHGHCHQKAVGALKSMRKVLRLIPNLKFEFIQASCCGMAGSYGLEAEHHELSRKMAQLELLPALNAHPDATIVCNGFSCSEQIYALTERKPLHLATLLARHLVHQ</sequence>
<dbReference type="Gene3D" id="1.10.1060.10">
    <property type="entry name" value="Alpha-helical ferredoxin"/>
    <property type="match status" value="1"/>
</dbReference>
<evidence type="ECO:0000313" key="3">
    <source>
        <dbReference type="Proteomes" id="UP000198854"/>
    </source>
</evidence>
<dbReference type="Proteomes" id="UP000198854">
    <property type="component" value="Unassembled WGS sequence"/>
</dbReference>
<dbReference type="InterPro" id="IPR009051">
    <property type="entry name" value="Helical_ferredxn"/>
</dbReference>
<name>A0A1G7WAF7_9VIBR</name>
<keyword evidence="3" id="KW-1185">Reference proteome</keyword>
<dbReference type="OrthoDB" id="9765258at2"/>
<dbReference type="STRING" id="861298.SAMN04488136_101288"/>
<dbReference type="RefSeq" id="WP_093268635.1">
    <property type="nucleotide sequence ID" value="NZ_FNDD01000001.1"/>
</dbReference>
<reference evidence="2 3" key="1">
    <citation type="submission" date="2016-10" db="EMBL/GenBank/DDBJ databases">
        <authorList>
            <person name="de Groot N.N."/>
        </authorList>
    </citation>
    <scope>NUCLEOTIDE SEQUENCE [LARGE SCALE GENOMIC DNA]</scope>
    <source>
        <strain evidence="2 3">CGMCC 1.10228</strain>
    </source>
</reference>
<evidence type="ECO:0000313" key="2">
    <source>
        <dbReference type="EMBL" id="SDG68932.1"/>
    </source>
</evidence>
<dbReference type="PANTHER" id="PTHR32479">
    <property type="entry name" value="GLYCOLATE OXIDASE IRON-SULFUR SUBUNIT"/>
    <property type="match status" value="1"/>
</dbReference>
<proteinExistence type="predicted"/>
<protein>
    <submittedName>
        <fullName evidence="2">Fe-S oxidoreductase</fullName>
    </submittedName>
</protein>
<dbReference type="Pfam" id="PF13183">
    <property type="entry name" value="Fer4_8"/>
    <property type="match status" value="1"/>
</dbReference>
<accession>A0A1G7WAF7</accession>
<feature type="domain" description="4Fe-4S ferredoxin-type" evidence="1">
    <location>
        <begin position="33"/>
        <end position="109"/>
    </location>
</feature>
<gene>
    <name evidence="2" type="ORF">SAMN04488136_101288</name>
</gene>
<organism evidence="2 3">
    <name type="scientific">Vibrio xiamenensis</name>
    <dbReference type="NCBI Taxonomy" id="861298"/>
    <lineage>
        <taxon>Bacteria</taxon>
        <taxon>Pseudomonadati</taxon>
        <taxon>Pseudomonadota</taxon>
        <taxon>Gammaproteobacteria</taxon>
        <taxon>Vibrionales</taxon>
        <taxon>Vibrionaceae</taxon>
        <taxon>Vibrio</taxon>
    </lineage>
</organism>
<dbReference type="InterPro" id="IPR017896">
    <property type="entry name" value="4Fe4S_Fe-S-bd"/>
</dbReference>
<dbReference type="AlphaFoldDB" id="A0A1G7WAF7"/>
<dbReference type="SUPFAM" id="SSF46548">
    <property type="entry name" value="alpha-helical ferredoxin"/>
    <property type="match status" value="1"/>
</dbReference>
<dbReference type="PANTHER" id="PTHR32479:SF19">
    <property type="entry name" value="ANAEROBIC GLYCEROL-3-PHOSPHATE DEHYDROGENASE SUBUNIT C"/>
    <property type="match status" value="1"/>
</dbReference>
<evidence type="ECO:0000259" key="1">
    <source>
        <dbReference type="Pfam" id="PF13183"/>
    </source>
</evidence>
<dbReference type="EMBL" id="FNDD01000001">
    <property type="protein sequence ID" value="SDG68932.1"/>
    <property type="molecule type" value="Genomic_DNA"/>
</dbReference>